<dbReference type="AlphaFoldDB" id="A0A9P3GE44"/>
<evidence type="ECO:0000313" key="4">
    <source>
        <dbReference type="Proteomes" id="UP000703269"/>
    </source>
</evidence>
<protein>
    <recommendedName>
        <fullName evidence="2">Fungal-type protein kinase domain-containing protein</fullName>
    </recommendedName>
</protein>
<sequence length="889" mass="98633">MEGAMTPAPIQPVFCPEYTNDAQLNEHQRRHLYLAMTGYIAGPMPLPRFFRDYFPGAKIDDDEDKTSGNYEAFRNAKKETEMYVPWASAMQQEYLPANTMIFISSDSTLNPYNLKPDHAFKVPPHDQVLPLDPDPGAVLVQIVKAPYDFMEMDLTVETKHGDEVMPFLLVWAPRASIESKDGGSARGQLGLYAAKHLAHQHRVAVYQVILNGKYAQIVRWDRAGAVVSAAFNPTTEPWIPRLVRAYHQMDRLGRGFDGTVQPATDAETTHYRKVIASWSIGVQMKAGNKLRILNHLAANKKWPVEKVAVHDEDAPDKMRYVLTSQPFYVGHGSLGYGLRHYLAVDPHGKHVFTMRDSWRVEGTRSEHATYKMLLDAEVVHTFQVKSGGDVVDPGETTPQRTTSQDVATSPANASWRQPGCHGPPMMHARVHQRHLEPVGFPVHSVQSCRELLMVFRDALHAVKDVWEKLGLMHGDITPNSIQYVLKEGGGLAGILSGWHNAHRYGERAPYTAATSQFMSLRLMKDGDLTPELIDEVESWFWSFVYSALLYVDSKNDSILMQDGDFFSACMEKVTKDGKIAPIDYMRKQSYLLDELHNVEFTCPAFSEIFRLFAKAWRNYYGLLSVDPEFRGPQFAEITSMVSSPQWFLNQIDLALKKAGWVTGSTIRGPSRDQLSKNDQPFVSQALRVKGACSSAAGGGVPDIEVVSSVGKSTAANRVIRKLGSMAFQTGTKRPADGDPRAVDDKENEDMSVHPPVLVAPPARMAPDEVARRTRKLNNLPPQIPAQLPGPTPVPVPLAPGDSALTVPDDADVQMTAASALPQAPSSTAQDVLQHISAPQTPKRKKGGFLQKVRDTVTPKKTKEAAQPLSPVKAKTPMRGLVRRMRGKGK</sequence>
<evidence type="ECO:0000313" key="3">
    <source>
        <dbReference type="EMBL" id="GJE92074.1"/>
    </source>
</evidence>
<dbReference type="InterPro" id="IPR040976">
    <property type="entry name" value="Pkinase_fungal"/>
</dbReference>
<feature type="compositionally biased region" description="Basic residues" evidence="1">
    <location>
        <begin position="880"/>
        <end position="889"/>
    </location>
</feature>
<feature type="compositionally biased region" description="Basic and acidic residues" evidence="1">
    <location>
        <begin position="851"/>
        <end position="863"/>
    </location>
</feature>
<feature type="compositionally biased region" description="Polar residues" evidence="1">
    <location>
        <begin position="396"/>
        <end position="412"/>
    </location>
</feature>
<organism evidence="3 4">
    <name type="scientific">Phanerochaete sordida</name>
    <dbReference type="NCBI Taxonomy" id="48140"/>
    <lineage>
        <taxon>Eukaryota</taxon>
        <taxon>Fungi</taxon>
        <taxon>Dikarya</taxon>
        <taxon>Basidiomycota</taxon>
        <taxon>Agaricomycotina</taxon>
        <taxon>Agaricomycetes</taxon>
        <taxon>Polyporales</taxon>
        <taxon>Phanerochaetaceae</taxon>
        <taxon>Phanerochaete</taxon>
    </lineage>
</organism>
<feature type="region of interest" description="Disordered" evidence="1">
    <location>
        <begin position="729"/>
        <end position="753"/>
    </location>
</feature>
<name>A0A9P3GE44_9APHY</name>
<gene>
    <name evidence="3" type="ORF">PsYK624_082270</name>
</gene>
<dbReference type="Pfam" id="PF17667">
    <property type="entry name" value="Pkinase_fungal"/>
    <property type="match status" value="1"/>
</dbReference>
<feature type="region of interest" description="Disordered" evidence="1">
    <location>
        <begin position="389"/>
        <end position="412"/>
    </location>
</feature>
<accession>A0A9P3GE44</accession>
<feature type="region of interest" description="Disordered" evidence="1">
    <location>
        <begin position="836"/>
        <end position="889"/>
    </location>
</feature>
<feature type="compositionally biased region" description="Basic and acidic residues" evidence="1">
    <location>
        <begin position="733"/>
        <end position="751"/>
    </location>
</feature>
<proteinExistence type="predicted"/>
<dbReference type="EMBL" id="BPQB01000024">
    <property type="protein sequence ID" value="GJE92074.1"/>
    <property type="molecule type" value="Genomic_DNA"/>
</dbReference>
<keyword evidence="4" id="KW-1185">Reference proteome</keyword>
<comment type="caution">
    <text evidence="3">The sequence shown here is derived from an EMBL/GenBank/DDBJ whole genome shotgun (WGS) entry which is preliminary data.</text>
</comment>
<dbReference type="OrthoDB" id="2755887at2759"/>
<feature type="domain" description="Fungal-type protein kinase" evidence="2">
    <location>
        <begin position="178"/>
        <end position="545"/>
    </location>
</feature>
<reference evidence="3 4" key="1">
    <citation type="submission" date="2021-08" db="EMBL/GenBank/DDBJ databases">
        <title>Draft Genome Sequence of Phanerochaete sordida strain YK-624.</title>
        <authorList>
            <person name="Mori T."/>
            <person name="Dohra H."/>
            <person name="Suzuki T."/>
            <person name="Kawagishi H."/>
            <person name="Hirai H."/>
        </authorList>
    </citation>
    <scope>NUCLEOTIDE SEQUENCE [LARGE SCALE GENOMIC DNA]</scope>
    <source>
        <strain evidence="3 4">YK-624</strain>
    </source>
</reference>
<dbReference type="Proteomes" id="UP000703269">
    <property type="component" value="Unassembled WGS sequence"/>
</dbReference>
<evidence type="ECO:0000256" key="1">
    <source>
        <dbReference type="SAM" id="MobiDB-lite"/>
    </source>
</evidence>
<evidence type="ECO:0000259" key="2">
    <source>
        <dbReference type="Pfam" id="PF17667"/>
    </source>
</evidence>